<protein>
    <recommendedName>
        <fullName evidence="3">Outer membrane protein beta-barrel domain-containing protein</fullName>
    </recommendedName>
</protein>
<gene>
    <name evidence="1" type="ORF">CAL20_21975</name>
</gene>
<accession>A0A261TM58</accession>
<dbReference type="RefSeq" id="WP_094823240.1">
    <property type="nucleotide sequence ID" value="NZ_NEVO01000016.1"/>
</dbReference>
<dbReference type="AlphaFoldDB" id="A0A261TM58"/>
<dbReference type="Gene3D" id="2.40.160.170">
    <property type="match status" value="1"/>
</dbReference>
<dbReference type="OrthoDB" id="517121at2"/>
<dbReference type="Proteomes" id="UP000216885">
    <property type="component" value="Unassembled WGS sequence"/>
</dbReference>
<proteinExistence type="predicted"/>
<keyword evidence="2" id="KW-1185">Reference proteome</keyword>
<reference evidence="1 2" key="1">
    <citation type="submission" date="2017-05" db="EMBL/GenBank/DDBJ databases">
        <title>Complete and WGS of Bordetella genogroups.</title>
        <authorList>
            <person name="Spilker T."/>
            <person name="LiPuma J."/>
        </authorList>
    </citation>
    <scope>NUCLEOTIDE SEQUENCE [LARGE SCALE GENOMIC DNA]</scope>
    <source>
        <strain evidence="1 2">AU9919</strain>
    </source>
</reference>
<evidence type="ECO:0000313" key="1">
    <source>
        <dbReference type="EMBL" id="OZI50525.1"/>
    </source>
</evidence>
<name>A0A261TM58_9BORD</name>
<evidence type="ECO:0000313" key="2">
    <source>
        <dbReference type="Proteomes" id="UP000216885"/>
    </source>
</evidence>
<sequence length="230" mass="25640">MMQTESSGRLGLCFLLLTLVALCPKSVSASSWFVSPQIGTQGVSAQVGYRSDHDFSLRASWNQFGFDRSFKLDNVEYDADIHLKSLGLLFDYYPLDNGFHVTAGLYRNNNHISASGVLDRTFSHRIGNHVVQIDGKQLGKSSVRVDYAPVAPYLGIGYHNVTKEGFSFAADIGVLYQGNARVSAEPPEKLRNVNIQQVRDGVNQQKREIERMANKVRWYPVVSVGVAYTF</sequence>
<comment type="caution">
    <text evidence="1">The sequence shown here is derived from an EMBL/GenBank/DDBJ whole genome shotgun (WGS) entry which is preliminary data.</text>
</comment>
<organism evidence="1 2">
    <name type="scientific">Bordetella genomosp. 4</name>
    <dbReference type="NCBI Taxonomy" id="463044"/>
    <lineage>
        <taxon>Bacteria</taxon>
        <taxon>Pseudomonadati</taxon>
        <taxon>Pseudomonadota</taxon>
        <taxon>Betaproteobacteria</taxon>
        <taxon>Burkholderiales</taxon>
        <taxon>Alcaligenaceae</taxon>
        <taxon>Bordetella</taxon>
    </lineage>
</organism>
<evidence type="ECO:0008006" key="3">
    <source>
        <dbReference type="Google" id="ProtNLM"/>
    </source>
</evidence>
<dbReference type="EMBL" id="NEVQ01000022">
    <property type="protein sequence ID" value="OZI50525.1"/>
    <property type="molecule type" value="Genomic_DNA"/>
</dbReference>